<dbReference type="Proteomes" id="UP001300502">
    <property type="component" value="Unassembled WGS sequence"/>
</dbReference>
<protein>
    <recommendedName>
        <fullName evidence="3">Phosphoribulokinase/uridine kinase domain-containing protein</fullName>
    </recommendedName>
</protein>
<keyword evidence="2" id="KW-1185">Reference proteome</keyword>
<dbReference type="Gene3D" id="3.40.50.300">
    <property type="entry name" value="P-loop containing nucleotide triphosphate hydrolases"/>
    <property type="match status" value="2"/>
</dbReference>
<accession>A0AAV9I9G3</accession>
<evidence type="ECO:0000313" key="1">
    <source>
        <dbReference type="EMBL" id="KAK4523886.1"/>
    </source>
</evidence>
<reference evidence="1 2" key="1">
    <citation type="submission" date="2022-07" db="EMBL/GenBank/DDBJ databases">
        <title>Genome-wide signatures of adaptation to extreme environments.</title>
        <authorList>
            <person name="Cho C.H."/>
            <person name="Yoon H.S."/>
        </authorList>
    </citation>
    <scope>NUCLEOTIDE SEQUENCE [LARGE SCALE GENOMIC DNA]</scope>
    <source>
        <strain evidence="1 2">108.79 E11</strain>
    </source>
</reference>
<dbReference type="PANTHER" id="PTHR10285">
    <property type="entry name" value="URIDINE KINASE"/>
    <property type="match status" value="1"/>
</dbReference>
<evidence type="ECO:0008006" key="3">
    <source>
        <dbReference type="Google" id="ProtNLM"/>
    </source>
</evidence>
<dbReference type="EMBL" id="JANCYU010000020">
    <property type="protein sequence ID" value="KAK4523886.1"/>
    <property type="molecule type" value="Genomic_DNA"/>
</dbReference>
<comment type="caution">
    <text evidence="1">The sequence shown here is derived from an EMBL/GenBank/DDBJ whole genome shotgun (WGS) entry which is preliminary data.</text>
</comment>
<organism evidence="1 2">
    <name type="scientific">Galdieria yellowstonensis</name>
    <dbReference type="NCBI Taxonomy" id="3028027"/>
    <lineage>
        <taxon>Eukaryota</taxon>
        <taxon>Rhodophyta</taxon>
        <taxon>Bangiophyceae</taxon>
        <taxon>Galdieriales</taxon>
        <taxon>Galdieriaceae</taxon>
        <taxon>Galdieria</taxon>
    </lineage>
</organism>
<dbReference type="AlphaFoldDB" id="A0AAV9I9G3"/>
<evidence type="ECO:0000313" key="2">
    <source>
        <dbReference type="Proteomes" id="UP001300502"/>
    </source>
</evidence>
<proteinExistence type="predicted"/>
<sequence>MNLAFAMPCAWSPRKERNKGNTYYWKGYKIFNCIAHTKRISVCCSLDENVSKLETRILEWLQDSNNKDNKRLMIGLVGVPGSGKTTLASHTAARLNASRTGTCIVVPMDGFHYSKQTLAEMDNPAEAHARRGAPWTFDSLGFIKALEKIRKKETVCLPWFDHHKGDPEEGAVYVDNLVPVVIVEGNYLLLPDKPWNTLPHILDEIWYLDCEISEAMYRVFQRMVNDVGLSPGEASFRVSYNDSKNAEIISSCKCRADVILDSNSR</sequence>
<dbReference type="SUPFAM" id="SSF52540">
    <property type="entry name" value="P-loop containing nucleoside triphosphate hydrolases"/>
    <property type="match status" value="1"/>
</dbReference>
<dbReference type="InterPro" id="IPR027417">
    <property type="entry name" value="P-loop_NTPase"/>
</dbReference>
<gene>
    <name evidence="1" type="ORF">GAYE_SCF00G1783</name>
</gene>
<name>A0AAV9I9G3_9RHOD</name>